<dbReference type="GO" id="GO:0016831">
    <property type="term" value="F:carboxy-lyase activity"/>
    <property type="evidence" value="ECO:0007669"/>
    <property type="project" value="InterPro"/>
</dbReference>
<dbReference type="STRING" id="91360.SAMN05660330_02628"/>
<dbReference type="Pfam" id="PF04909">
    <property type="entry name" value="Amidohydro_2"/>
    <property type="match status" value="1"/>
</dbReference>
<keyword evidence="1" id="KW-0456">Lyase</keyword>
<proteinExistence type="predicted"/>
<sequence length="315" mass="35650">MNVVDVRLDFPPGADEIAGKMKFFLLNKEKKGLANYRHIFGQRWAQLLGTTFEELERKAEELPEEELELFLVKLAGKITMTPSQFKDQLDSAGVQWGLIDNVDNSKTVDLIEKMPDKLKGMAVFHPFKDADEAVFEVEQAVKVSGFAAIYANVFQWGISATDPRFYPCYAKALDLDVPVFIYTAMSYNTDLPMDVGRPLYLDKVARDFPELKIVASCGGWPWVPELIGVARRHKNVFIDTSSHRPKYLAVPGSGFEMLIQFGNTLLQDQVVFGSGNGELALPMTQIVEEMKSLPLKEDVKEKWLYKNALRLFENN</sequence>
<organism evidence="3 4">
    <name type="scientific">Desulforhopalus singaporensis</name>
    <dbReference type="NCBI Taxonomy" id="91360"/>
    <lineage>
        <taxon>Bacteria</taxon>
        <taxon>Pseudomonadati</taxon>
        <taxon>Thermodesulfobacteriota</taxon>
        <taxon>Desulfobulbia</taxon>
        <taxon>Desulfobulbales</taxon>
        <taxon>Desulfocapsaceae</taxon>
        <taxon>Desulforhopalus</taxon>
    </lineage>
</organism>
<dbReference type="PANTHER" id="PTHR21240">
    <property type="entry name" value="2-AMINO-3-CARBOXYLMUCONATE-6-SEMIALDEHYDE DECARBOXYLASE"/>
    <property type="match status" value="1"/>
</dbReference>
<evidence type="ECO:0000313" key="4">
    <source>
        <dbReference type="Proteomes" id="UP000199073"/>
    </source>
</evidence>
<accession>A0A1H0SDA0</accession>
<evidence type="ECO:0000256" key="1">
    <source>
        <dbReference type="ARBA" id="ARBA00023239"/>
    </source>
</evidence>
<feature type="domain" description="Amidohydrolase-related" evidence="2">
    <location>
        <begin position="107"/>
        <end position="312"/>
    </location>
</feature>
<dbReference type="PANTHER" id="PTHR21240:SF19">
    <property type="entry name" value="CATALYTIC_ HYDROLASE"/>
    <property type="match status" value="1"/>
</dbReference>
<dbReference type="SUPFAM" id="SSF51556">
    <property type="entry name" value="Metallo-dependent hydrolases"/>
    <property type="match status" value="1"/>
</dbReference>
<evidence type="ECO:0000313" key="3">
    <source>
        <dbReference type="EMBL" id="SDP39489.1"/>
    </source>
</evidence>
<dbReference type="AlphaFoldDB" id="A0A1H0SDA0"/>
<evidence type="ECO:0000259" key="2">
    <source>
        <dbReference type="Pfam" id="PF04909"/>
    </source>
</evidence>
<dbReference type="InterPro" id="IPR032466">
    <property type="entry name" value="Metal_Hydrolase"/>
</dbReference>
<dbReference type="GO" id="GO:0016787">
    <property type="term" value="F:hydrolase activity"/>
    <property type="evidence" value="ECO:0007669"/>
    <property type="project" value="InterPro"/>
</dbReference>
<dbReference type="InterPro" id="IPR032465">
    <property type="entry name" value="ACMSD"/>
</dbReference>
<gene>
    <name evidence="3" type="ORF">SAMN05660330_02628</name>
</gene>
<dbReference type="Proteomes" id="UP000199073">
    <property type="component" value="Unassembled WGS sequence"/>
</dbReference>
<reference evidence="3 4" key="1">
    <citation type="submission" date="2016-10" db="EMBL/GenBank/DDBJ databases">
        <authorList>
            <person name="de Groot N.N."/>
        </authorList>
    </citation>
    <scope>NUCLEOTIDE SEQUENCE [LARGE SCALE GENOMIC DNA]</scope>
    <source>
        <strain evidence="3 4">DSM 12130</strain>
    </source>
</reference>
<keyword evidence="4" id="KW-1185">Reference proteome</keyword>
<dbReference type="Gene3D" id="3.20.20.140">
    <property type="entry name" value="Metal-dependent hydrolases"/>
    <property type="match status" value="1"/>
</dbReference>
<dbReference type="InterPro" id="IPR006680">
    <property type="entry name" value="Amidohydro-rel"/>
</dbReference>
<protein>
    <recommendedName>
        <fullName evidence="2">Amidohydrolase-related domain-containing protein</fullName>
    </recommendedName>
</protein>
<dbReference type="EMBL" id="FNJI01000018">
    <property type="protein sequence ID" value="SDP39489.1"/>
    <property type="molecule type" value="Genomic_DNA"/>
</dbReference>
<name>A0A1H0SDA0_9BACT</name>
<dbReference type="RefSeq" id="WP_176761220.1">
    <property type="nucleotide sequence ID" value="NZ_FNJI01000018.1"/>
</dbReference>